<proteinExistence type="predicted"/>
<evidence type="ECO:0000313" key="1">
    <source>
        <dbReference type="EMBL" id="KAH7834281.1"/>
    </source>
</evidence>
<protein>
    <submittedName>
        <fullName evidence="1">Uncharacterized protein</fullName>
    </submittedName>
</protein>
<sequence length="279" mass="32064">MAIQAQLYPENIGFSLGGSQNWMENTYGFNEFCFNLQQKQQKQQQLLLQNLQQKTPNPCFDNIGLLSKNNNHQSTAFSHSIAAQVEKKQGQQIDRFISLQNERLRLLLQEKRRQQVALLLRKYEGKTVVLLKQKQEEIAKARNRTMELEDFLRKIEIESQTWYRLAKENEAMVENLNNTIEQLKENGCFANEVEDTESCYRGEREGGAGENRGQGFEEEGENQEQIRGKKMICKSCNSRTSCVVLLPCRHICSCKDCQVSLDSCPVCGMVKKASIEVLI</sequence>
<accession>A0ACB7X0V4</accession>
<name>A0ACB7X0V4_9ERIC</name>
<reference evidence="1 2" key="1">
    <citation type="journal article" date="2021" name="Hortic Res">
        <title>High-quality reference genome and annotation aids understanding of berry development for evergreen blueberry (Vaccinium darrowii).</title>
        <authorList>
            <person name="Yu J."/>
            <person name="Hulse-Kemp A.M."/>
            <person name="Babiker E."/>
            <person name="Staton M."/>
        </authorList>
    </citation>
    <scope>NUCLEOTIDE SEQUENCE [LARGE SCALE GENOMIC DNA]</scope>
    <source>
        <strain evidence="2">cv. NJ 8807/NJ 8810</strain>
        <tissue evidence="1">Young leaf</tissue>
    </source>
</reference>
<keyword evidence="2" id="KW-1185">Reference proteome</keyword>
<dbReference type="Proteomes" id="UP000828048">
    <property type="component" value="Chromosome 2"/>
</dbReference>
<gene>
    <name evidence="1" type="ORF">Vadar_014510</name>
</gene>
<comment type="caution">
    <text evidence="1">The sequence shown here is derived from an EMBL/GenBank/DDBJ whole genome shotgun (WGS) entry which is preliminary data.</text>
</comment>
<organism evidence="1 2">
    <name type="scientific">Vaccinium darrowii</name>
    <dbReference type="NCBI Taxonomy" id="229202"/>
    <lineage>
        <taxon>Eukaryota</taxon>
        <taxon>Viridiplantae</taxon>
        <taxon>Streptophyta</taxon>
        <taxon>Embryophyta</taxon>
        <taxon>Tracheophyta</taxon>
        <taxon>Spermatophyta</taxon>
        <taxon>Magnoliopsida</taxon>
        <taxon>eudicotyledons</taxon>
        <taxon>Gunneridae</taxon>
        <taxon>Pentapetalae</taxon>
        <taxon>asterids</taxon>
        <taxon>Ericales</taxon>
        <taxon>Ericaceae</taxon>
        <taxon>Vaccinioideae</taxon>
        <taxon>Vaccinieae</taxon>
        <taxon>Vaccinium</taxon>
    </lineage>
</organism>
<evidence type="ECO:0000313" key="2">
    <source>
        <dbReference type="Proteomes" id="UP000828048"/>
    </source>
</evidence>
<dbReference type="EMBL" id="CM037152">
    <property type="protein sequence ID" value="KAH7834281.1"/>
    <property type="molecule type" value="Genomic_DNA"/>
</dbReference>